<dbReference type="PANTHER" id="PTHR34703:SF1">
    <property type="entry name" value="ANTIPORTER SUBUNIT MNHG2-RELATED"/>
    <property type="match status" value="1"/>
</dbReference>
<gene>
    <name evidence="2" type="ORF">IFJ97_00860</name>
</gene>
<dbReference type="PANTHER" id="PTHR34703">
    <property type="entry name" value="ANTIPORTER SUBUNIT MNHG2-RELATED"/>
    <property type="match status" value="1"/>
</dbReference>
<evidence type="ECO:0000313" key="3">
    <source>
        <dbReference type="Proteomes" id="UP000598633"/>
    </source>
</evidence>
<keyword evidence="1" id="KW-0812">Transmembrane</keyword>
<protein>
    <submittedName>
        <fullName evidence="2">Monovalent cation/H(+) antiporter subunit G</fullName>
    </submittedName>
</protein>
<accession>A0A8J6XZJ6</accession>
<sequence length="108" mass="11619">MVAEVLSWAFIVAGSVFVLIGGIGLIRLPDFYTRIHAAGITDTMGAWLILIGLMFSAGWTLITVKLFMLLFFLAATSPLASHALAKAAFLRGLEPMLGRGLEIEGDHD</sequence>
<comment type="caution">
    <text evidence="2">The sequence shown here is derived from an EMBL/GenBank/DDBJ whole genome shotgun (WGS) entry which is preliminary data.</text>
</comment>
<dbReference type="GO" id="GO:0015385">
    <property type="term" value="F:sodium:proton antiporter activity"/>
    <property type="evidence" value="ECO:0007669"/>
    <property type="project" value="TreeGrafter"/>
</dbReference>
<proteinExistence type="predicted"/>
<dbReference type="Pfam" id="PF03334">
    <property type="entry name" value="PhaG_MnhG_YufB"/>
    <property type="match status" value="1"/>
</dbReference>
<keyword evidence="1" id="KW-1133">Transmembrane helix</keyword>
<evidence type="ECO:0000256" key="1">
    <source>
        <dbReference type="SAM" id="Phobius"/>
    </source>
</evidence>
<dbReference type="InterPro" id="IPR005133">
    <property type="entry name" value="PhaG_MnhG_YufB"/>
</dbReference>
<dbReference type="NCBIfam" id="TIGR01300">
    <property type="entry name" value="CPA3_mnhG_phaG"/>
    <property type="match status" value="1"/>
</dbReference>
<dbReference type="Proteomes" id="UP000598633">
    <property type="component" value="Unassembled WGS sequence"/>
</dbReference>
<reference evidence="2 3" key="1">
    <citation type="submission" date="2020-08" db="EMBL/GenBank/DDBJ databases">
        <title>Acidobacteriota in marine sediments use diverse sulfur dissimilation pathways.</title>
        <authorList>
            <person name="Wasmund K."/>
        </authorList>
    </citation>
    <scope>NUCLEOTIDE SEQUENCE [LARGE SCALE GENOMIC DNA]</scope>
    <source>
        <strain evidence="2">MAG AM3-A</strain>
    </source>
</reference>
<organism evidence="2 3">
    <name type="scientific">Candidatus Sulfomarinibacter kjeldsenii</name>
    <dbReference type="NCBI Taxonomy" id="2885994"/>
    <lineage>
        <taxon>Bacteria</taxon>
        <taxon>Pseudomonadati</taxon>
        <taxon>Acidobacteriota</taxon>
        <taxon>Thermoanaerobaculia</taxon>
        <taxon>Thermoanaerobaculales</taxon>
        <taxon>Candidatus Sulfomarinibacteraceae</taxon>
        <taxon>Candidatus Sulfomarinibacter</taxon>
    </lineage>
</organism>
<dbReference type="AlphaFoldDB" id="A0A8J6XZJ6"/>
<dbReference type="EMBL" id="JACXWA010000011">
    <property type="protein sequence ID" value="MBD3869891.1"/>
    <property type="molecule type" value="Genomic_DNA"/>
</dbReference>
<keyword evidence="1" id="KW-0472">Membrane</keyword>
<name>A0A8J6XZJ6_9BACT</name>
<feature type="transmembrane region" description="Helical" evidence="1">
    <location>
        <begin position="40"/>
        <end position="62"/>
    </location>
</feature>
<feature type="transmembrane region" description="Helical" evidence="1">
    <location>
        <begin position="68"/>
        <end position="89"/>
    </location>
</feature>
<evidence type="ECO:0000313" key="2">
    <source>
        <dbReference type="EMBL" id="MBD3869891.1"/>
    </source>
</evidence>
<feature type="transmembrane region" description="Helical" evidence="1">
    <location>
        <begin position="6"/>
        <end position="28"/>
    </location>
</feature>